<evidence type="ECO:0000313" key="3">
    <source>
        <dbReference type="Proteomes" id="UP000028483"/>
    </source>
</evidence>
<dbReference type="AlphaFoldDB" id="A0A077P3R4"/>
<dbReference type="Proteomes" id="UP000028483">
    <property type="component" value="Unassembled WGS sequence"/>
</dbReference>
<sequence>MKIKGTYCLFFILSMGGSQALALDFSYKSEMPADNKPSEEYLKKRVGLESKSWNVDTLTQDNVLAEKREEEMEQYNKKFENKNGIGLSYDWESKNLKSLQHMQQTSHFSSRRCYRATRQKLEKDFGNGYSYSDIADTCGSFH</sequence>
<dbReference type="EMBL" id="CBSX010000110">
    <property type="protein sequence ID" value="CDH05690.1"/>
    <property type="molecule type" value="Genomic_DNA"/>
</dbReference>
<feature type="signal peptide" evidence="1">
    <location>
        <begin position="1"/>
        <end position="20"/>
    </location>
</feature>
<comment type="caution">
    <text evidence="2">The sequence shown here is derived from an EMBL/GenBank/DDBJ whole genome shotgun (WGS) entry which is preliminary data.</text>
</comment>
<evidence type="ECO:0000256" key="1">
    <source>
        <dbReference type="SAM" id="SignalP"/>
    </source>
</evidence>
<dbReference type="HOGENOM" id="CLU_1815078_0_0_6"/>
<protein>
    <submittedName>
        <fullName evidence="2">Uncharacterized protein</fullName>
    </submittedName>
</protein>
<gene>
    <name evidence="2" type="ORF">XBO1_1980020</name>
</gene>
<name>A0A077P3R4_XENBV</name>
<organism evidence="2 3">
    <name type="scientific">Xenorhabdus bovienii str. oregonense</name>
    <dbReference type="NCBI Taxonomy" id="1398202"/>
    <lineage>
        <taxon>Bacteria</taxon>
        <taxon>Pseudomonadati</taxon>
        <taxon>Pseudomonadota</taxon>
        <taxon>Gammaproteobacteria</taxon>
        <taxon>Enterobacterales</taxon>
        <taxon>Morganellaceae</taxon>
        <taxon>Xenorhabdus</taxon>
    </lineage>
</organism>
<dbReference type="RefSeq" id="WP_038256308.1">
    <property type="nucleotide sequence ID" value="NZ_CAWLUU010000171.1"/>
</dbReference>
<accession>A0A077P3R4</accession>
<keyword evidence="1" id="KW-0732">Signal</keyword>
<reference evidence="2" key="1">
    <citation type="submission" date="2013-07" db="EMBL/GenBank/DDBJ databases">
        <title>Sub-species coevolution in mutualistic symbiosis.</title>
        <authorList>
            <person name="Murfin K."/>
            <person name="Klassen J."/>
            <person name="Lee M."/>
            <person name="Forst S."/>
            <person name="Stock P."/>
            <person name="Goodrich-Blair H."/>
        </authorList>
    </citation>
    <scope>NUCLEOTIDE SEQUENCE [LARGE SCALE GENOMIC DNA]</scope>
    <source>
        <strain evidence="2">Oregonense</strain>
    </source>
</reference>
<feature type="chain" id="PRO_5001721862" evidence="1">
    <location>
        <begin position="21"/>
        <end position="142"/>
    </location>
</feature>
<evidence type="ECO:0000313" key="2">
    <source>
        <dbReference type="EMBL" id="CDH05690.1"/>
    </source>
</evidence>
<proteinExistence type="predicted"/>